<dbReference type="NCBIfam" id="TIGR02352">
    <property type="entry name" value="thiamin_ThiO"/>
    <property type="match status" value="1"/>
</dbReference>
<dbReference type="SUPFAM" id="SSF51905">
    <property type="entry name" value="FAD/NAD(P)-binding domain"/>
    <property type="match status" value="1"/>
</dbReference>
<dbReference type="InterPro" id="IPR012727">
    <property type="entry name" value="Gly_oxidase_ThiO"/>
</dbReference>
<evidence type="ECO:0000313" key="9">
    <source>
        <dbReference type="Proteomes" id="UP001597227"/>
    </source>
</evidence>
<dbReference type="EMBL" id="JBHUEK010000034">
    <property type="protein sequence ID" value="MFD1781502.1"/>
    <property type="molecule type" value="Genomic_DNA"/>
</dbReference>
<evidence type="ECO:0000256" key="6">
    <source>
        <dbReference type="SAM" id="Phobius"/>
    </source>
</evidence>
<reference evidence="9" key="1">
    <citation type="journal article" date="2019" name="Int. J. Syst. Evol. Microbiol.">
        <title>The Global Catalogue of Microorganisms (GCM) 10K type strain sequencing project: providing services to taxonomists for standard genome sequencing and annotation.</title>
        <authorList>
            <consortium name="The Broad Institute Genomics Platform"/>
            <consortium name="The Broad Institute Genome Sequencing Center for Infectious Disease"/>
            <person name="Wu L."/>
            <person name="Ma J."/>
        </authorList>
    </citation>
    <scope>NUCLEOTIDE SEQUENCE [LARGE SCALE GENOMIC DNA]</scope>
    <source>
        <strain evidence="9">CCUG 15531</strain>
    </source>
</reference>
<dbReference type="SUPFAM" id="SSF54373">
    <property type="entry name" value="FAD-linked reductases, C-terminal domain"/>
    <property type="match status" value="1"/>
</dbReference>
<keyword evidence="3 8" id="KW-0560">Oxidoreductase</keyword>
<dbReference type="PRINTS" id="PR00411">
    <property type="entry name" value="PNDRDTASEI"/>
</dbReference>
<dbReference type="Gene3D" id="3.50.50.60">
    <property type="entry name" value="FAD/NAD(P)-binding domain"/>
    <property type="match status" value="1"/>
</dbReference>
<feature type="domain" description="FAD dependent oxidoreductase" evidence="7">
    <location>
        <begin position="7"/>
        <end position="346"/>
    </location>
</feature>
<dbReference type="InterPro" id="IPR006076">
    <property type="entry name" value="FAD-dep_OxRdtase"/>
</dbReference>
<name>A0ABW4MU82_9BACI</name>
<evidence type="ECO:0000256" key="4">
    <source>
        <dbReference type="ARBA" id="ARBA00049872"/>
    </source>
</evidence>
<comment type="pathway">
    <text evidence="1">Cofactor biosynthesis; thiamine diphosphate biosynthesis.</text>
</comment>
<dbReference type="RefSeq" id="WP_388041782.1">
    <property type="nucleotide sequence ID" value="NZ_JBHUEK010000034.1"/>
</dbReference>
<accession>A0ABW4MU82</accession>
<protein>
    <recommendedName>
        <fullName evidence="5">glycine oxidase</fullName>
        <ecNumber evidence="5">1.4.3.19</ecNumber>
    </recommendedName>
</protein>
<evidence type="ECO:0000256" key="5">
    <source>
        <dbReference type="ARBA" id="ARBA00050018"/>
    </source>
</evidence>
<dbReference type="PANTHER" id="PTHR13847:SF289">
    <property type="entry name" value="GLYCINE OXIDASE"/>
    <property type="match status" value="1"/>
</dbReference>
<sequence length="370" mass="40717">MKSSYEVVVIGGGIIGCSIAYYLAEAQMDVALFDGGQIGAKTTKAAAGMLGAHSESDGDFSLFFPFARSSQVEYIRLKDELFDLSGIDIGYRNGGILKLAFTEKEMQDLHSLLKQPTVKELCRQEVQCMEPEISDNVLGAAYIADDVNVIPTSTCEAFAKSALVLGASIFESCHVYGIEKVGSNYIVRTAKGNVQAKHVVIATGVYSNHLFQNLGISEQLSPVKGESIIVQYEKPLLQHTLFHDKSYIVPRNNGKLVIGATMIPDDWSDSISLDSVQSLIKKAKTMLPSSANWRIEGFTSGLRPTTFDGHPFIGRHPEEERILIACGHFRNGILLAPSTGKMIRDLLLNKEVNQEWIDAFRIDRRQKALI</sequence>
<keyword evidence="6" id="KW-0472">Membrane</keyword>
<keyword evidence="9" id="KW-1185">Reference proteome</keyword>
<evidence type="ECO:0000256" key="3">
    <source>
        <dbReference type="ARBA" id="ARBA00023002"/>
    </source>
</evidence>
<evidence type="ECO:0000256" key="2">
    <source>
        <dbReference type="ARBA" id="ARBA00022977"/>
    </source>
</evidence>
<dbReference type="Proteomes" id="UP001597227">
    <property type="component" value="Unassembled WGS sequence"/>
</dbReference>
<dbReference type="EC" id="1.4.3.19" evidence="5"/>
<evidence type="ECO:0000256" key="1">
    <source>
        <dbReference type="ARBA" id="ARBA00004948"/>
    </source>
</evidence>
<feature type="transmembrane region" description="Helical" evidence="6">
    <location>
        <begin position="7"/>
        <end position="24"/>
    </location>
</feature>
<comment type="catalytic activity">
    <reaction evidence="4">
        <text>glycine + O2 + H2O = glyoxylate + H2O2 + NH4(+)</text>
        <dbReference type="Rhea" id="RHEA:11532"/>
        <dbReference type="ChEBI" id="CHEBI:15377"/>
        <dbReference type="ChEBI" id="CHEBI:15379"/>
        <dbReference type="ChEBI" id="CHEBI:16240"/>
        <dbReference type="ChEBI" id="CHEBI:28938"/>
        <dbReference type="ChEBI" id="CHEBI:36655"/>
        <dbReference type="ChEBI" id="CHEBI:57305"/>
        <dbReference type="EC" id="1.4.3.19"/>
    </reaction>
</comment>
<keyword evidence="6" id="KW-0812">Transmembrane</keyword>
<proteinExistence type="predicted"/>
<keyword evidence="2" id="KW-0784">Thiamine biosynthesis</keyword>
<dbReference type="Pfam" id="PF01266">
    <property type="entry name" value="DAO"/>
    <property type="match status" value="1"/>
</dbReference>
<dbReference type="PROSITE" id="PS51257">
    <property type="entry name" value="PROKAR_LIPOPROTEIN"/>
    <property type="match status" value="1"/>
</dbReference>
<dbReference type="InterPro" id="IPR036188">
    <property type="entry name" value="FAD/NAD-bd_sf"/>
</dbReference>
<comment type="caution">
    <text evidence="8">The sequence shown here is derived from an EMBL/GenBank/DDBJ whole genome shotgun (WGS) entry which is preliminary data.</text>
</comment>
<keyword evidence="6" id="KW-1133">Transmembrane helix</keyword>
<evidence type="ECO:0000313" key="8">
    <source>
        <dbReference type="EMBL" id="MFD1781502.1"/>
    </source>
</evidence>
<evidence type="ECO:0000259" key="7">
    <source>
        <dbReference type="Pfam" id="PF01266"/>
    </source>
</evidence>
<dbReference type="Gene3D" id="3.30.9.10">
    <property type="entry name" value="D-Amino Acid Oxidase, subunit A, domain 2"/>
    <property type="match status" value="1"/>
</dbReference>
<dbReference type="PANTHER" id="PTHR13847">
    <property type="entry name" value="SARCOSINE DEHYDROGENASE-RELATED"/>
    <property type="match status" value="1"/>
</dbReference>
<gene>
    <name evidence="8" type="primary">thiO</name>
    <name evidence="8" type="ORF">ACFSFW_22910</name>
</gene>
<organism evidence="8 9">
    <name type="scientific">Fredinandcohnia salidurans</name>
    <dbReference type="NCBI Taxonomy" id="2595041"/>
    <lineage>
        <taxon>Bacteria</taxon>
        <taxon>Bacillati</taxon>
        <taxon>Bacillota</taxon>
        <taxon>Bacilli</taxon>
        <taxon>Bacillales</taxon>
        <taxon>Bacillaceae</taxon>
        <taxon>Fredinandcohnia</taxon>
    </lineage>
</organism>
<dbReference type="GO" id="GO:0043799">
    <property type="term" value="F:glycine oxidase activity"/>
    <property type="evidence" value="ECO:0007669"/>
    <property type="project" value="UniProtKB-EC"/>
</dbReference>